<gene>
    <name evidence="1" type="ORF">FEM55_02200</name>
</gene>
<accession>A0A5R9KIH8</accession>
<sequence length="178" mass="20860">MLKNLVYCIILFVTGVSCSETLQRNYDRRHGNYSGDRYSRAERDRINRREDAASRNAYRRDYERVTSDDLSIRAGSGGDTGSNAQLLLQYEDMDKVGEVIIYELDVLERRWNVLLNEYKTADQTQKETISTELDQISADQLTLYRAYTRIYREGKTNWPIVKREVENTLRTVRKVADK</sequence>
<proteinExistence type="predicted"/>
<evidence type="ECO:0000313" key="1">
    <source>
        <dbReference type="EMBL" id="TLU95984.1"/>
    </source>
</evidence>
<organism evidence="1 2">
    <name type="scientific">Dyadobacter sediminis</name>
    <dbReference type="NCBI Taxonomy" id="1493691"/>
    <lineage>
        <taxon>Bacteria</taxon>
        <taxon>Pseudomonadati</taxon>
        <taxon>Bacteroidota</taxon>
        <taxon>Cytophagia</taxon>
        <taxon>Cytophagales</taxon>
        <taxon>Spirosomataceae</taxon>
        <taxon>Dyadobacter</taxon>
    </lineage>
</organism>
<comment type="caution">
    <text evidence="1">The sequence shown here is derived from an EMBL/GenBank/DDBJ whole genome shotgun (WGS) entry which is preliminary data.</text>
</comment>
<dbReference type="Proteomes" id="UP000309788">
    <property type="component" value="Unassembled WGS sequence"/>
</dbReference>
<dbReference type="EMBL" id="VCEI01000011">
    <property type="protein sequence ID" value="TLU95984.1"/>
    <property type="molecule type" value="Genomic_DNA"/>
</dbReference>
<name>A0A5R9KIH8_9BACT</name>
<dbReference type="PROSITE" id="PS51257">
    <property type="entry name" value="PROKAR_LIPOPROTEIN"/>
    <property type="match status" value="1"/>
</dbReference>
<dbReference type="AlphaFoldDB" id="A0A5R9KIH8"/>
<reference evidence="1 2" key="1">
    <citation type="submission" date="2019-05" db="EMBL/GenBank/DDBJ databases">
        <authorList>
            <person name="Qu J.-H."/>
        </authorList>
    </citation>
    <scope>NUCLEOTIDE SEQUENCE [LARGE SCALE GENOMIC DNA]</scope>
    <source>
        <strain evidence="1 2">Z12</strain>
    </source>
</reference>
<protein>
    <submittedName>
        <fullName evidence="1">Uncharacterized protein</fullName>
    </submittedName>
</protein>
<dbReference type="OrthoDB" id="947702at2"/>
<evidence type="ECO:0000313" key="2">
    <source>
        <dbReference type="Proteomes" id="UP000309788"/>
    </source>
</evidence>
<keyword evidence="2" id="KW-1185">Reference proteome</keyword>